<dbReference type="PANTHER" id="PTHR43268">
    <property type="entry name" value="THIOSULFATE SULFURTRANSFERASE/RHODANESE-LIKE DOMAIN-CONTAINING PROTEIN 2"/>
    <property type="match status" value="1"/>
</dbReference>
<name>A0A517SFN2_9PLAN</name>
<dbReference type="GO" id="GO:0016705">
    <property type="term" value="F:oxidoreductase activity, acting on paired donors, with incorporation or reduction of molecular oxygen"/>
    <property type="evidence" value="ECO:0007669"/>
    <property type="project" value="UniProtKB-UniRule"/>
</dbReference>
<dbReference type="InParanoid" id="A0A517SFN2"/>
<dbReference type="SMART" id="SM00450">
    <property type="entry name" value="RHOD"/>
    <property type="match status" value="1"/>
</dbReference>
<dbReference type="EMBL" id="CP036271">
    <property type="protein sequence ID" value="QDT54900.1"/>
    <property type="molecule type" value="Genomic_DNA"/>
</dbReference>
<protein>
    <recommendedName>
        <fullName evidence="1">tRNA uridine(34) hydroxylase</fullName>
        <ecNumber evidence="1">1.14.-.-</ecNumber>
    </recommendedName>
    <alternativeName>
        <fullName evidence="1">tRNA hydroxylation protein O</fullName>
    </alternativeName>
</protein>
<sequence>MKSVLNIAAYRFAPLQALKELQAGLRELCTSLEIRGTILLAPEGINLFLAGSHPALETVLARLRTIEGLEGLTAKESFSARQPFRKLLVKIKKEIITFGRPEARPDQDGGRRIGPAELKRWLDEGREVTLLDTRNTYEVEVGTFRNAIAPPLQDFSRFPELVAQLPEELKEKPIVTFCTGGIRCEKAAPWMEMAGFQNVLQLDGGILKYFEECGGAHFEGNCFVFDLRTAVTPELTPVVDEIAAAVPEINPNAASSTAAPACRALANAAPGD</sequence>
<comment type="function">
    <text evidence="1">Catalyzes oxygen-dependent 5-hydroxyuridine (ho5U) modification at position 34 in tRNAs.</text>
</comment>
<dbReference type="PROSITE" id="PS50206">
    <property type="entry name" value="RHODANESE_3"/>
    <property type="match status" value="1"/>
</dbReference>
<reference evidence="3 4" key="1">
    <citation type="submission" date="2019-02" db="EMBL/GenBank/DDBJ databases">
        <title>Deep-cultivation of Planctomycetes and their phenomic and genomic characterization uncovers novel biology.</title>
        <authorList>
            <person name="Wiegand S."/>
            <person name="Jogler M."/>
            <person name="Boedeker C."/>
            <person name="Pinto D."/>
            <person name="Vollmers J."/>
            <person name="Rivas-Marin E."/>
            <person name="Kohn T."/>
            <person name="Peeters S.H."/>
            <person name="Heuer A."/>
            <person name="Rast P."/>
            <person name="Oberbeckmann S."/>
            <person name="Bunk B."/>
            <person name="Jeske O."/>
            <person name="Meyerdierks A."/>
            <person name="Storesund J.E."/>
            <person name="Kallscheuer N."/>
            <person name="Luecker S."/>
            <person name="Lage O.M."/>
            <person name="Pohl T."/>
            <person name="Merkel B.J."/>
            <person name="Hornburger P."/>
            <person name="Mueller R.-W."/>
            <person name="Bruemmer F."/>
            <person name="Labrenz M."/>
            <person name="Spormann A.M."/>
            <person name="Op den Camp H."/>
            <person name="Overmann J."/>
            <person name="Amann R."/>
            <person name="Jetten M.S.M."/>
            <person name="Mascher T."/>
            <person name="Medema M.H."/>
            <person name="Devos D.P."/>
            <person name="Kaster A.-K."/>
            <person name="Ovreas L."/>
            <person name="Rohde M."/>
            <person name="Galperin M.Y."/>
            <person name="Jogler C."/>
        </authorList>
    </citation>
    <scope>NUCLEOTIDE SEQUENCE [LARGE SCALE GENOMIC DNA]</scope>
    <source>
        <strain evidence="3 4">Pan44</strain>
    </source>
</reference>
<keyword evidence="1" id="KW-0560">Oxidoreductase</keyword>
<dbReference type="Pfam" id="PF17773">
    <property type="entry name" value="UPF0176_N"/>
    <property type="match status" value="1"/>
</dbReference>
<organism evidence="3 4">
    <name type="scientific">Caulifigura coniformis</name>
    <dbReference type="NCBI Taxonomy" id="2527983"/>
    <lineage>
        <taxon>Bacteria</taxon>
        <taxon>Pseudomonadati</taxon>
        <taxon>Planctomycetota</taxon>
        <taxon>Planctomycetia</taxon>
        <taxon>Planctomycetales</taxon>
        <taxon>Planctomycetaceae</taxon>
        <taxon>Caulifigura</taxon>
    </lineage>
</organism>
<dbReference type="CDD" id="cd01518">
    <property type="entry name" value="RHOD_YceA"/>
    <property type="match status" value="1"/>
</dbReference>
<proteinExistence type="inferred from homology"/>
<feature type="domain" description="Rhodanese" evidence="2">
    <location>
        <begin position="124"/>
        <end position="214"/>
    </location>
</feature>
<dbReference type="GO" id="GO:0006400">
    <property type="term" value="P:tRNA modification"/>
    <property type="evidence" value="ECO:0007669"/>
    <property type="project" value="UniProtKB-UniRule"/>
</dbReference>
<dbReference type="Proteomes" id="UP000315700">
    <property type="component" value="Chromosome"/>
</dbReference>
<evidence type="ECO:0000259" key="2">
    <source>
        <dbReference type="PROSITE" id="PS50206"/>
    </source>
</evidence>
<dbReference type="Pfam" id="PF00581">
    <property type="entry name" value="Rhodanese"/>
    <property type="match status" value="1"/>
</dbReference>
<keyword evidence="1" id="KW-0819">tRNA processing</keyword>
<keyword evidence="4" id="KW-1185">Reference proteome</keyword>
<dbReference type="Gene3D" id="3.30.70.100">
    <property type="match status" value="1"/>
</dbReference>
<dbReference type="EC" id="1.14.-.-" evidence="1"/>
<dbReference type="GO" id="GO:0016779">
    <property type="term" value="F:nucleotidyltransferase activity"/>
    <property type="evidence" value="ECO:0007669"/>
    <property type="project" value="UniProtKB-KW"/>
</dbReference>
<evidence type="ECO:0000256" key="1">
    <source>
        <dbReference type="HAMAP-Rule" id="MF_00469"/>
    </source>
</evidence>
<dbReference type="InterPro" id="IPR020936">
    <property type="entry name" value="TrhO"/>
</dbReference>
<keyword evidence="3" id="KW-0808">Transferase</keyword>
<comment type="catalytic activity">
    <reaction evidence="1">
        <text>uridine(34) in tRNA + AH2 + O2 = 5-hydroxyuridine(34) in tRNA + A + H2O</text>
        <dbReference type="Rhea" id="RHEA:64224"/>
        <dbReference type="Rhea" id="RHEA-COMP:11727"/>
        <dbReference type="Rhea" id="RHEA-COMP:13381"/>
        <dbReference type="ChEBI" id="CHEBI:13193"/>
        <dbReference type="ChEBI" id="CHEBI:15377"/>
        <dbReference type="ChEBI" id="CHEBI:15379"/>
        <dbReference type="ChEBI" id="CHEBI:17499"/>
        <dbReference type="ChEBI" id="CHEBI:65315"/>
        <dbReference type="ChEBI" id="CHEBI:136877"/>
    </reaction>
</comment>
<evidence type="ECO:0000313" key="4">
    <source>
        <dbReference type="Proteomes" id="UP000315700"/>
    </source>
</evidence>
<evidence type="ECO:0000313" key="3">
    <source>
        <dbReference type="EMBL" id="QDT54900.1"/>
    </source>
</evidence>
<comment type="similarity">
    <text evidence="1">Belongs to the TrhO family.</text>
</comment>
<dbReference type="InterPro" id="IPR040503">
    <property type="entry name" value="TRHO_N"/>
</dbReference>
<accession>A0A517SFN2</accession>
<dbReference type="InterPro" id="IPR001763">
    <property type="entry name" value="Rhodanese-like_dom"/>
</dbReference>
<dbReference type="FunCoup" id="A0A517SFN2">
    <property type="interactions" value="310"/>
</dbReference>
<dbReference type="SUPFAM" id="SSF52821">
    <property type="entry name" value="Rhodanese/Cell cycle control phosphatase"/>
    <property type="match status" value="1"/>
</dbReference>
<dbReference type="OrthoDB" id="9784108at2"/>
<dbReference type="KEGG" id="ccos:Pan44_29390"/>
<dbReference type="AlphaFoldDB" id="A0A517SFN2"/>
<dbReference type="InterPro" id="IPR036873">
    <property type="entry name" value="Rhodanese-like_dom_sf"/>
</dbReference>
<dbReference type="Gene3D" id="3.40.250.10">
    <property type="entry name" value="Rhodanese-like domain"/>
    <property type="match status" value="1"/>
</dbReference>
<dbReference type="RefSeq" id="WP_145030719.1">
    <property type="nucleotide sequence ID" value="NZ_CP036271.1"/>
</dbReference>
<gene>
    <name evidence="3" type="primary">moeZ_1</name>
    <name evidence="1" type="synonym">trhO</name>
    <name evidence="3" type="ORF">Pan44_29390</name>
</gene>
<dbReference type="HAMAP" id="MF_00469">
    <property type="entry name" value="TrhO"/>
    <property type="match status" value="1"/>
</dbReference>
<keyword evidence="3" id="KW-0548">Nucleotidyltransferase</keyword>
<dbReference type="PANTHER" id="PTHR43268:SF3">
    <property type="entry name" value="RHODANESE-LIKE DOMAIN-CONTAINING PROTEIN 7-RELATED"/>
    <property type="match status" value="1"/>
</dbReference>